<evidence type="ECO:0000313" key="11">
    <source>
        <dbReference type="Proteomes" id="UP000001062"/>
    </source>
</evidence>
<dbReference type="SMART" id="SM00977">
    <property type="entry name" value="TilS_C"/>
    <property type="match status" value="1"/>
</dbReference>
<dbReference type="EMBL" id="CP002583">
    <property type="protein sequence ID" value="ADZ90436.1"/>
    <property type="molecule type" value="Genomic_DNA"/>
</dbReference>
<dbReference type="GO" id="GO:0005524">
    <property type="term" value="F:ATP binding"/>
    <property type="evidence" value="ECO:0007669"/>
    <property type="project" value="UniProtKB-UniRule"/>
</dbReference>
<dbReference type="InterPro" id="IPR012094">
    <property type="entry name" value="tRNA_Ile_lys_synt"/>
</dbReference>
<evidence type="ECO:0000256" key="3">
    <source>
        <dbReference type="ARBA" id="ARBA00022598"/>
    </source>
</evidence>
<dbReference type="SUPFAM" id="SSF52402">
    <property type="entry name" value="Adenine nucleotide alpha hydrolases-like"/>
    <property type="match status" value="1"/>
</dbReference>
<keyword evidence="4 8" id="KW-0819">tRNA processing</keyword>
<comment type="domain">
    <text evidence="8">The N-terminal region contains the highly conserved SGGXDS motif, predicted to be a P-loop motif involved in ATP binding.</text>
</comment>
<dbReference type="GO" id="GO:0006400">
    <property type="term" value="P:tRNA modification"/>
    <property type="evidence" value="ECO:0007669"/>
    <property type="project" value="UniProtKB-UniRule"/>
</dbReference>
<name>F2JU15_MARM1</name>
<dbReference type="EC" id="6.3.4.19" evidence="8"/>
<evidence type="ECO:0000256" key="2">
    <source>
        <dbReference type="ARBA" id="ARBA00022490"/>
    </source>
</evidence>
<comment type="function">
    <text evidence="8">Ligates lysine onto the cytidine present at position 34 of the AUA codon-specific tRNA(Ile) that contains the anticodon CAU, in an ATP-dependent manner. Cytidine is converted to lysidine, thus changing the amino acid specificity of the tRNA from methionine to isoleucine.</text>
</comment>
<keyword evidence="5 8" id="KW-0547">Nucleotide-binding</keyword>
<dbReference type="NCBIfam" id="TIGR02433">
    <property type="entry name" value="lysidine_TilS_C"/>
    <property type="match status" value="1"/>
</dbReference>
<dbReference type="InterPro" id="IPR012796">
    <property type="entry name" value="Lysidine-tRNA-synth_C"/>
</dbReference>
<dbReference type="HOGENOM" id="CLU_018869_2_0_6"/>
<dbReference type="RefSeq" id="WP_013660341.1">
    <property type="nucleotide sequence ID" value="NC_015276.1"/>
</dbReference>
<dbReference type="SUPFAM" id="SSF56037">
    <property type="entry name" value="PheT/TilS domain"/>
    <property type="match status" value="1"/>
</dbReference>
<organism evidence="10 11">
    <name type="scientific">Marinomonas mediterranea (strain ATCC 700492 / JCM 21426 / NBRC 103028 / MMB-1)</name>
    <dbReference type="NCBI Taxonomy" id="717774"/>
    <lineage>
        <taxon>Bacteria</taxon>
        <taxon>Pseudomonadati</taxon>
        <taxon>Pseudomonadota</taxon>
        <taxon>Gammaproteobacteria</taxon>
        <taxon>Oceanospirillales</taxon>
        <taxon>Oceanospirillaceae</taxon>
        <taxon>Marinomonas</taxon>
    </lineage>
</organism>
<dbReference type="InterPro" id="IPR012795">
    <property type="entry name" value="tRNA_Ile_lys_synt_N"/>
</dbReference>
<keyword evidence="6 8" id="KW-0067">ATP-binding</keyword>
<comment type="similarity">
    <text evidence="8">Belongs to the tRNA(Ile)-lysidine synthase family.</text>
</comment>
<evidence type="ECO:0000313" key="10">
    <source>
        <dbReference type="EMBL" id="ADZ90436.1"/>
    </source>
</evidence>
<comment type="subcellular location">
    <subcellularLocation>
        <location evidence="1 8">Cytoplasm</location>
    </subcellularLocation>
</comment>
<dbReference type="Proteomes" id="UP000001062">
    <property type="component" value="Chromosome"/>
</dbReference>
<dbReference type="Pfam" id="PF01171">
    <property type="entry name" value="ATP_bind_3"/>
    <property type="match status" value="1"/>
</dbReference>
<evidence type="ECO:0000256" key="1">
    <source>
        <dbReference type="ARBA" id="ARBA00004496"/>
    </source>
</evidence>
<proteinExistence type="inferred from homology"/>
<dbReference type="GO" id="GO:0005737">
    <property type="term" value="C:cytoplasm"/>
    <property type="evidence" value="ECO:0007669"/>
    <property type="project" value="UniProtKB-SubCell"/>
</dbReference>
<evidence type="ECO:0000256" key="7">
    <source>
        <dbReference type="ARBA" id="ARBA00048539"/>
    </source>
</evidence>
<evidence type="ECO:0000259" key="9">
    <source>
        <dbReference type="SMART" id="SM00977"/>
    </source>
</evidence>
<dbReference type="NCBIfam" id="TIGR02432">
    <property type="entry name" value="lysidine_TilS_N"/>
    <property type="match status" value="1"/>
</dbReference>
<dbReference type="HAMAP" id="MF_01161">
    <property type="entry name" value="tRNA_Ile_lys_synt"/>
    <property type="match status" value="1"/>
</dbReference>
<dbReference type="eggNOG" id="COG0037">
    <property type="taxonomic scope" value="Bacteria"/>
</dbReference>
<dbReference type="Pfam" id="PF11734">
    <property type="entry name" value="TilS_C"/>
    <property type="match status" value="1"/>
</dbReference>
<protein>
    <recommendedName>
        <fullName evidence="8">tRNA(Ile)-lysidine synthase</fullName>
        <ecNumber evidence="8">6.3.4.19</ecNumber>
    </recommendedName>
    <alternativeName>
        <fullName evidence="8">tRNA(Ile)-2-lysyl-cytidine synthase</fullName>
    </alternativeName>
    <alternativeName>
        <fullName evidence="8">tRNA(Ile)-lysidine synthetase</fullName>
    </alternativeName>
</protein>
<dbReference type="CDD" id="cd01992">
    <property type="entry name" value="TilS_N"/>
    <property type="match status" value="1"/>
</dbReference>
<dbReference type="OrthoDB" id="9807403at2"/>
<keyword evidence="2 8" id="KW-0963">Cytoplasm</keyword>
<dbReference type="AlphaFoldDB" id="F2JU15"/>
<dbReference type="InterPro" id="IPR011063">
    <property type="entry name" value="TilS/TtcA_N"/>
</dbReference>
<feature type="binding site" evidence="8">
    <location>
        <begin position="30"/>
        <end position="35"/>
    </location>
    <ligand>
        <name>ATP</name>
        <dbReference type="ChEBI" id="CHEBI:30616"/>
    </ligand>
</feature>
<dbReference type="PANTHER" id="PTHR43033">
    <property type="entry name" value="TRNA(ILE)-LYSIDINE SYNTHASE-RELATED"/>
    <property type="match status" value="1"/>
</dbReference>
<dbReference type="PANTHER" id="PTHR43033:SF1">
    <property type="entry name" value="TRNA(ILE)-LYSIDINE SYNTHASE-RELATED"/>
    <property type="match status" value="1"/>
</dbReference>
<accession>F2JU15</accession>
<dbReference type="PATRIC" id="fig|717774.3.peg.1204"/>
<feature type="domain" description="Lysidine-tRNA(Ile) synthetase C-terminal" evidence="9">
    <location>
        <begin position="355"/>
        <end position="420"/>
    </location>
</feature>
<dbReference type="STRING" id="717774.Marme_1161"/>
<evidence type="ECO:0000256" key="6">
    <source>
        <dbReference type="ARBA" id="ARBA00022840"/>
    </source>
</evidence>
<evidence type="ECO:0000256" key="8">
    <source>
        <dbReference type="HAMAP-Rule" id="MF_01161"/>
    </source>
</evidence>
<dbReference type="Gene3D" id="3.40.50.620">
    <property type="entry name" value="HUPs"/>
    <property type="match status" value="1"/>
</dbReference>
<comment type="catalytic activity">
    <reaction evidence="7 8">
        <text>cytidine(34) in tRNA(Ile2) + L-lysine + ATP = lysidine(34) in tRNA(Ile2) + AMP + diphosphate + H(+)</text>
        <dbReference type="Rhea" id="RHEA:43744"/>
        <dbReference type="Rhea" id="RHEA-COMP:10625"/>
        <dbReference type="Rhea" id="RHEA-COMP:10670"/>
        <dbReference type="ChEBI" id="CHEBI:15378"/>
        <dbReference type="ChEBI" id="CHEBI:30616"/>
        <dbReference type="ChEBI" id="CHEBI:32551"/>
        <dbReference type="ChEBI" id="CHEBI:33019"/>
        <dbReference type="ChEBI" id="CHEBI:82748"/>
        <dbReference type="ChEBI" id="CHEBI:83665"/>
        <dbReference type="ChEBI" id="CHEBI:456215"/>
        <dbReference type="EC" id="6.3.4.19"/>
    </reaction>
</comment>
<dbReference type="KEGG" id="mme:Marme_1161"/>
<evidence type="ECO:0000256" key="5">
    <source>
        <dbReference type="ARBA" id="ARBA00022741"/>
    </source>
</evidence>
<sequence length="431" mass="49138">MAVLTLDLNALKQFLPRENNRAVTIWVAYSGGLDSEALLHLVASELESIESLYKGIRLSAIHVHHGVSEHADSWVEHCKTSCAALGIPLIVEKVVIEGVASFENAAREARYEVFRKHLQMNDILLQAHHANDQAETVLFRLERGTGLKGLGGIPSSRPLADAIIYRPLLNCSRFHIEQYAYSCNLKWIEDESNQDQAYRRNFLRHSVINPWQNNNPDISIRLAANASRIQKEWQVVSRLVGQALNSMCNDDGSLDLNLLPEDEQSYWISAYLNKKNISFTSPQTQALMGMLFSNVGKQPEYVGAYFRLARRAHRLYVLPLDRAPLLGKLTPNEWFNCAFGRIKVTCALERGESPLELRERPKGQVLELKNGLHRPLKKWLHDQKIPTWWRDHLPYIYQEGTLVAIGDLWCHPDWNGALIWEKGTDLIFCSD</sequence>
<evidence type="ECO:0000256" key="4">
    <source>
        <dbReference type="ARBA" id="ARBA00022694"/>
    </source>
</evidence>
<dbReference type="GO" id="GO:0032267">
    <property type="term" value="F:tRNA(Ile)-lysidine synthase activity"/>
    <property type="evidence" value="ECO:0007669"/>
    <property type="project" value="UniProtKB-EC"/>
</dbReference>
<keyword evidence="3 8" id="KW-0436">Ligase</keyword>
<reference evidence="10 11" key="1">
    <citation type="journal article" date="2012" name="Stand. Genomic Sci.">
        <title>Complete genome sequence of the melanogenic marine bacterium Marinomonas mediterranea type strain (MMB-1(T)).</title>
        <authorList>
            <person name="Lucas-Elio P."/>
            <person name="Goodwin L."/>
            <person name="Woyke T."/>
            <person name="Pitluck S."/>
            <person name="Nolan M."/>
            <person name="Kyrpides N.C."/>
            <person name="Detter J.C."/>
            <person name="Copeland A."/>
            <person name="Teshima H."/>
            <person name="Bruce D."/>
            <person name="Detter C."/>
            <person name="Tapia R."/>
            <person name="Han S."/>
            <person name="Land M.L."/>
            <person name="Ivanova N."/>
            <person name="Mikhailova N."/>
            <person name="Johnston A.W."/>
            <person name="Sanchez-Amat A."/>
        </authorList>
    </citation>
    <scope>NUCLEOTIDE SEQUENCE [LARGE SCALE GENOMIC DNA]</scope>
    <source>
        <strain evidence="11">ATCC 700492 / JCM 21426 / NBRC 103028 / MMB-1</strain>
    </source>
</reference>
<dbReference type="InterPro" id="IPR014729">
    <property type="entry name" value="Rossmann-like_a/b/a_fold"/>
</dbReference>
<gene>
    <name evidence="8" type="primary">tilS</name>
    <name evidence="10" type="ordered locus">Marme_1161</name>
</gene>
<keyword evidence="11" id="KW-1185">Reference proteome</keyword>